<comment type="caution">
    <text evidence="1">The sequence shown here is derived from an EMBL/GenBank/DDBJ whole genome shotgun (WGS) entry which is preliminary data.</text>
</comment>
<reference evidence="1" key="1">
    <citation type="submission" date="2021-04" db="EMBL/GenBank/DDBJ databases">
        <authorList>
            <person name="Tunstrom K."/>
        </authorList>
    </citation>
    <scope>NUCLEOTIDE SEQUENCE</scope>
</reference>
<evidence type="ECO:0000313" key="1">
    <source>
        <dbReference type="EMBL" id="CAG4963346.1"/>
    </source>
</evidence>
<dbReference type="AlphaFoldDB" id="A0A8S3WKK6"/>
<dbReference type="Proteomes" id="UP000691718">
    <property type="component" value="Unassembled WGS sequence"/>
</dbReference>
<accession>A0A8S3WKK6</accession>
<name>A0A8S3WKK6_PARAO</name>
<sequence>MEPNTKQNILAGFIKAGISPLNKDKVLNRLPGNNLRHEFCLEEKEAIDESVLSLLKEMRYGPENTRTIRKPKKINVIPGKSVEDSDYVESDISSSNALSDVDSQVAKSEVLQEKQILEEQQQQNFNIDLIDIDNTPVLLLDDNFTVTENNCIVTEEHSALLEDNLTVTEDNFIATEDQRQKDTQPKIRILSDVIYKGNMKKPIELKPSANRLKKSNYYENNLEPSLKPKPSICGLRRPRYYKDDMEILRDLMDSDDE</sequence>
<protein>
    <submittedName>
        <fullName evidence="1">(apollo) hypothetical protein</fullName>
    </submittedName>
</protein>
<proteinExistence type="predicted"/>
<organism evidence="1 2">
    <name type="scientific">Parnassius apollo</name>
    <name type="common">Apollo butterfly</name>
    <name type="synonym">Papilio apollo</name>
    <dbReference type="NCBI Taxonomy" id="110799"/>
    <lineage>
        <taxon>Eukaryota</taxon>
        <taxon>Metazoa</taxon>
        <taxon>Ecdysozoa</taxon>
        <taxon>Arthropoda</taxon>
        <taxon>Hexapoda</taxon>
        <taxon>Insecta</taxon>
        <taxon>Pterygota</taxon>
        <taxon>Neoptera</taxon>
        <taxon>Endopterygota</taxon>
        <taxon>Lepidoptera</taxon>
        <taxon>Glossata</taxon>
        <taxon>Ditrysia</taxon>
        <taxon>Papilionoidea</taxon>
        <taxon>Papilionidae</taxon>
        <taxon>Parnassiinae</taxon>
        <taxon>Parnassini</taxon>
        <taxon>Parnassius</taxon>
        <taxon>Parnassius</taxon>
    </lineage>
</organism>
<dbReference type="OrthoDB" id="10065929at2759"/>
<evidence type="ECO:0000313" key="2">
    <source>
        <dbReference type="Proteomes" id="UP000691718"/>
    </source>
</evidence>
<gene>
    <name evidence="1" type="ORF">PAPOLLO_LOCUS6961</name>
</gene>
<dbReference type="EMBL" id="CAJQZP010000478">
    <property type="protein sequence ID" value="CAG4963346.1"/>
    <property type="molecule type" value="Genomic_DNA"/>
</dbReference>
<keyword evidence="2" id="KW-1185">Reference proteome</keyword>